<dbReference type="PROSITE" id="PS50294">
    <property type="entry name" value="WD_REPEATS_REGION"/>
    <property type="match status" value="9"/>
</dbReference>
<feature type="domain" description="AAA+ ATPase" evidence="4">
    <location>
        <begin position="180"/>
        <end position="312"/>
    </location>
</feature>
<dbReference type="InterPro" id="IPR027417">
    <property type="entry name" value="P-loop_NTPase"/>
</dbReference>
<dbReference type="PROSITE" id="PS50082">
    <property type="entry name" value="WD_REPEATS_2"/>
    <property type="match status" value="10"/>
</dbReference>
<keyword evidence="1 3" id="KW-0853">WD repeat</keyword>
<dbReference type="InterPro" id="IPR020472">
    <property type="entry name" value="WD40_PAC1"/>
</dbReference>
<dbReference type="InterPro" id="IPR002182">
    <property type="entry name" value="NB-ARC"/>
</dbReference>
<dbReference type="InterPro" id="IPR003593">
    <property type="entry name" value="AAA+_ATPase"/>
</dbReference>
<dbReference type="InterPro" id="IPR036388">
    <property type="entry name" value="WH-like_DNA-bd_sf"/>
</dbReference>
<dbReference type="GO" id="GO:0007165">
    <property type="term" value="P:signal transduction"/>
    <property type="evidence" value="ECO:0007669"/>
    <property type="project" value="InterPro"/>
</dbReference>
<dbReference type="PRINTS" id="PR00364">
    <property type="entry name" value="DISEASERSIST"/>
</dbReference>
<dbReference type="Proteomes" id="UP000770889">
    <property type="component" value="Unassembled WGS sequence"/>
</dbReference>
<feature type="repeat" description="WD" evidence="3">
    <location>
        <begin position="670"/>
        <end position="711"/>
    </location>
</feature>
<feature type="repeat" description="WD" evidence="3">
    <location>
        <begin position="628"/>
        <end position="669"/>
    </location>
</feature>
<protein>
    <submittedName>
        <fullName evidence="5">TIR domain-containing protein</fullName>
    </submittedName>
</protein>
<evidence type="ECO:0000313" key="6">
    <source>
        <dbReference type="Proteomes" id="UP000770889"/>
    </source>
</evidence>
<dbReference type="SUPFAM" id="SSF52540">
    <property type="entry name" value="P-loop containing nucleoside triphosphate hydrolases"/>
    <property type="match status" value="1"/>
</dbReference>
<dbReference type="GO" id="GO:0043531">
    <property type="term" value="F:ADP binding"/>
    <property type="evidence" value="ECO:0007669"/>
    <property type="project" value="InterPro"/>
</dbReference>
<evidence type="ECO:0000313" key="5">
    <source>
        <dbReference type="EMBL" id="MBT2990390.1"/>
    </source>
</evidence>
<dbReference type="InterPro" id="IPR015943">
    <property type="entry name" value="WD40/YVTN_repeat-like_dom_sf"/>
</dbReference>
<dbReference type="PRINTS" id="PR00320">
    <property type="entry name" value="GPROTEINBRPT"/>
</dbReference>
<evidence type="ECO:0000259" key="4">
    <source>
        <dbReference type="SMART" id="SM00382"/>
    </source>
</evidence>
<organism evidence="5 6">
    <name type="scientific">Candidatus Thiodiazotropha taylori</name>
    <dbReference type="NCBI Taxonomy" id="2792791"/>
    <lineage>
        <taxon>Bacteria</taxon>
        <taxon>Pseudomonadati</taxon>
        <taxon>Pseudomonadota</taxon>
        <taxon>Gammaproteobacteria</taxon>
        <taxon>Chromatiales</taxon>
        <taxon>Sedimenticolaceae</taxon>
        <taxon>Candidatus Thiodiazotropha</taxon>
    </lineage>
</organism>
<gene>
    <name evidence="5" type="ORF">KME65_15650</name>
</gene>
<dbReference type="CDD" id="cd00200">
    <property type="entry name" value="WD40"/>
    <property type="match status" value="2"/>
</dbReference>
<dbReference type="Gene3D" id="3.40.50.10140">
    <property type="entry name" value="Toll/interleukin-1 receptor homology (TIR) domain"/>
    <property type="match status" value="1"/>
</dbReference>
<dbReference type="SMART" id="SM00382">
    <property type="entry name" value="AAA"/>
    <property type="match status" value="1"/>
</dbReference>
<dbReference type="SUPFAM" id="SSF82171">
    <property type="entry name" value="DPP6 N-terminal domain-like"/>
    <property type="match status" value="1"/>
</dbReference>
<dbReference type="InterPro" id="IPR019775">
    <property type="entry name" value="WD40_repeat_CS"/>
</dbReference>
<name>A0A944MG61_9GAMM</name>
<dbReference type="EMBL" id="JAHHGM010000016">
    <property type="protein sequence ID" value="MBT2990390.1"/>
    <property type="molecule type" value="Genomic_DNA"/>
</dbReference>
<dbReference type="Gene3D" id="3.40.50.300">
    <property type="entry name" value="P-loop containing nucleotide triphosphate hydrolases"/>
    <property type="match status" value="1"/>
</dbReference>
<dbReference type="GO" id="GO:0005829">
    <property type="term" value="C:cytosol"/>
    <property type="evidence" value="ECO:0007669"/>
    <property type="project" value="UniProtKB-ARBA"/>
</dbReference>
<dbReference type="SUPFAM" id="SSF50998">
    <property type="entry name" value="Quinoprotein alcohol dehydrogenase-like"/>
    <property type="match status" value="1"/>
</dbReference>
<dbReference type="Pfam" id="PF17908">
    <property type="entry name" value="APAF1_C"/>
    <property type="match status" value="1"/>
</dbReference>
<evidence type="ECO:0000256" key="2">
    <source>
        <dbReference type="ARBA" id="ARBA00022737"/>
    </source>
</evidence>
<feature type="repeat" description="WD" evidence="3">
    <location>
        <begin position="796"/>
        <end position="837"/>
    </location>
</feature>
<dbReference type="InterPro" id="IPR041452">
    <property type="entry name" value="APAF1_C"/>
</dbReference>
<dbReference type="Pfam" id="PF00400">
    <property type="entry name" value="WD40"/>
    <property type="match status" value="10"/>
</dbReference>
<dbReference type="InterPro" id="IPR001680">
    <property type="entry name" value="WD40_rpt"/>
</dbReference>
<dbReference type="InterPro" id="IPR011047">
    <property type="entry name" value="Quinoprotein_ADH-like_sf"/>
</dbReference>
<proteinExistence type="predicted"/>
<feature type="repeat" description="WD" evidence="3">
    <location>
        <begin position="880"/>
        <end position="921"/>
    </location>
</feature>
<feature type="repeat" description="WD" evidence="3">
    <location>
        <begin position="1022"/>
        <end position="1063"/>
    </location>
</feature>
<evidence type="ECO:0000256" key="1">
    <source>
        <dbReference type="ARBA" id="ARBA00022574"/>
    </source>
</evidence>
<dbReference type="Pfam" id="PF13676">
    <property type="entry name" value="TIR_2"/>
    <property type="match status" value="1"/>
</dbReference>
<feature type="repeat" description="WD" evidence="3">
    <location>
        <begin position="838"/>
        <end position="879"/>
    </location>
</feature>
<accession>A0A944MG61</accession>
<feature type="repeat" description="WD" evidence="3">
    <location>
        <begin position="1188"/>
        <end position="1222"/>
    </location>
</feature>
<dbReference type="InterPro" id="IPR035897">
    <property type="entry name" value="Toll_tir_struct_dom_sf"/>
</dbReference>
<evidence type="ECO:0000256" key="3">
    <source>
        <dbReference type="PROSITE-ProRule" id="PRU00221"/>
    </source>
</evidence>
<dbReference type="PANTHER" id="PTHR19879:SF9">
    <property type="entry name" value="TRANSCRIPTION INITIATION FACTOR TFIID SUBUNIT 5"/>
    <property type="match status" value="1"/>
</dbReference>
<feature type="repeat" description="WD" evidence="3">
    <location>
        <begin position="712"/>
        <end position="753"/>
    </location>
</feature>
<dbReference type="SUPFAM" id="SSF52200">
    <property type="entry name" value="Toll/Interleukin receptor TIR domain"/>
    <property type="match status" value="1"/>
</dbReference>
<dbReference type="SMART" id="SM00320">
    <property type="entry name" value="WD40"/>
    <property type="match status" value="14"/>
</dbReference>
<dbReference type="Gene3D" id="1.25.40.370">
    <property type="match status" value="1"/>
</dbReference>
<dbReference type="PANTHER" id="PTHR19879">
    <property type="entry name" value="TRANSCRIPTION INITIATION FACTOR TFIID"/>
    <property type="match status" value="1"/>
</dbReference>
<feature type="repeat" description="WD" evidence="3">
    <location>
        <begin position="922"/>
        <end position="963"/>
    </location>
</feature>
<comment type="caution">
    <text evidence="5">The sequence shown here is derived from an EMBL/GenBank/DDBJ whole genome shotgun (WGS) entry which is preliminary data.</text>
</comment>
<feature type="repeat" description="WD" evidence="3">
    <location>
        <begin position="980"/>
        <end position="1021"/>
    </location>
</feature>
<dbReference type="InterPro" id="IPR000157">
    <property type="entry name" value="TIR_dom"/>
</dbReference>
<dbReference type="Gene3D" id="1.10.10.10">
    <property type="entry name" value="Winged helix-like DNA-binding domain superfamily/Winged helix DNA-binding domain"/>
    <property type="match status" value="1"/>
</dbReference>
<keyword evidence="2" id="KW-0677">Repeat</keyword>
<sequence>MSDNLSNFGLHPRVFVSYAHSDGADIAASFRERIEREHPDITFWQDRSKMQGGIGWWKQITDALEKVEILLMVITPAAFQSEVAVKEWRYARQQGVRVCPVMGISATELDFNLLPSWMRKTHFYDPAHEWETLINFLKSPGKDNRVPFMAPDLPHHYVERQDEFETVLSYLLDETHNNPQFSTTALQGPGGFGKTTLACSLCHSEQIINAYDDGILWVSLGEQPDIQGALTKLYAALTGERLPFIDIDDASIQVSSRLDQKNCLLVIDDVWHANHLKPFLRGGHQCSRLVTTRQLGVLTDTTSRRIIVDKMTDDQAVKMLSSRVEYTPEDLPKLRSLARRFGEWPLLLKLAASHLWERVERGDSLDGAVSYLNRAMDKRGVTAFDRTNPDNRHDTVASTVSVSLELFAEADQKRCAELAIFPRDTFIPLASVASLWDLDEFDTEDLIQRLDGAALLDFDLKTGGIRIHRVLQSYLKSLLAETATINARLVDHWWQIPHRLPNQYAWKWIGWHLQQADDNQKLLEVLLDFDWLKARLENVEIQTILKDFERLKSSDDTRMVRDALQLASHALSNDPGQLYIQLMGRLDRGRSSIVDELLDQADANRPIPGLLLADASLTHPGGALTGIMKGHIGSVEALAILADGRRAVSGSEDYTLRLWDLENNRVIRTYEGHQGVVYAVTITPDEMRILSASDDRTIRLWELESGRLLLILSGHTLAVQSVAVATDGKYAASVSEDGTVRRWNLNTGQSEQLYKGLYHQLNSVAITPDNRYLAFGVGDWSIMLLNLTENRELRRLEGHTGVVRTLAIAPDGDVLVSGADDHTLRVWRIATGECLGSLKGHTGSVETVAFTPDGKNVISGSRDRTLRVWRIDTCETLRILEGHSGYVKSLAIAASSGRTISGSTDRSIRHWDIETATLRQTRQAHLEAVSHLSISPNGDYAISCSQNSDLVVWKMQSKSTTKNQTAEPGCEFVPDRIGSLSGHGSWIRVLRITSDGLRAVTGSADHTLRMWNLSELSPIHVLKGHTRDIRGLALSADGSRGVSISRDKTIRVWDLASGRWIRALVSKDNKRALSALKVDDALLEELLDELEITPTVDIIDKPINHNAQIVISRDGSQVVFCATGIVCVWDVNTGNTILKEIGDFECTLMTYDPDEKRVILGSLFGSCIVWTLDESSKLIRTEPCKGVILDIAITPDGECAITAGRDDTIKIWELNSGRERMRFNGNAGKVDTVAISPNGDYAYSVYHDTLMAYDLNRSSYIAALTLDHQITAIGVTPNGKYVAIGDQSGYVHFLCLATH</sequence>
<dbReference type="PROSITE" id="PS00678">
    <property type="entry name" value="WD_REPEATS_1"/>
    <property type="match status" value="4"/>
</dbReference>
<reference evidence="5 6" key="1">
    <citation type="submission" date="2021-05" db="EMBL/GenBank/DDBJ databases">
        <title>Genetic and Functional Diversity in Clade A Lucinid endosymbionts from the Bahamas.</title>
        <authorList>
            <person name="Giani N.M."/>
            <person name="Engel A.S."/>
            <person name="Campbell B.J."/>
        </authorList>
    </citation>
    <scope>NUCLEOTIDE SEQUENCE [LARGE SCALE GENOMIC DNA]</scope>
    <source>
        <strain evidence="5">LUC16012Gg_MoonRockCtena</strain>
    </source>
</reference>
<dbReference type="Pfam" id="PF00931">
    <property type="entry name" value="NB-ARC"/>
    <property type="match status" value="1"/>
</dbReference>
<dbReference type="Gene3D" id="2.130.10.10">
    <property type="entry name" value="YVTN repeat-like/Quinoprotein amine dehydrogenase"/>
    <property type="match status" value="4"/>
</dbReference>